<comment type="caution">
    <text evidence="12">Was originally thought to be a dihydrodipicolinate synthase (DHDPS), catalyzing the condensation of (S)-aspartate-beta-semialdehyde [(S)-ASA] and pyruvate to dihydrodipicolinate (DHDP). However, it was shown in E.coli that the product of the enzymatic reaction is not dihydrodipicolinate but in fact (4S)-4-hydroxy-2,3,4,5-tetrahydro-(2S)-dipicolinic acid (HTPA), and that the consecutive dehydration reaction leading to DHDP is not spontaneous but catalyzed by DapB.</text>
</comment>
<name>A0ABW3EMC8_9ACTN</name>
<feature type="binding site" evidence="12">
    <location>
        <position position="46"/>
    </location>
    <ligand>
        <name>pyruvate</name>
        <dbReference type="ChEBI" id="CHEBI:15361"/>
    </ligand>
</feature>
<dbReference type="HAMAP" id="MF_00418">
    <property type="entry name" value="DapA"/>
    <property type="match status" value="1"/>
</dbReference>
<evidence type="ECO:0000256" key="3">
    <source>
        <dbReference type="ARBA" id="ARBA00007592"/>
    </source>
</evidence>
<evidence type="ECO:0000256" key="5">
    <source>
        <dbReference type="ARBA" id="ARBA00022490"/>
    </source>
</evidence>
<evidence type="ECO:0000256" key="13">
    <source>
        <dbReference type="PIRNR" id="PIRNR001365"/>
    </source>
</evidence>
<keyword evidence="5 12" id="KW-0963">Cytoplasm</keyword>
<dbReference type="SUPFAM" id="SSF51569">
    <property type="entry name" value="Aldolase"/>
    <property type="match status" value="1"/>
</dbReference>
<evidence type="ECO:0000256" key="10">
    <source>
        <dbReference type="ARBA" id="ARBA00023270"/>
    </source>
</evidence>
<evidence type="ECO:0000256" key="6">
    <source>
        <dbReference type="ARBA" id="ARBA00022605"/>
    </source>
</evidence>
<dbReference type="PROSITE" id="PS00665">
    <property type="entry name" value="DHDPS_1"/>
    <property type="match status" value="1"/>
</dbReference>
<comment type="subcellular location">
    <subcellularLocation>
        <location evidence="12">Cytoplasm</location>
    </subcellularLocation>
</comment>
<gene>
    <name evidence="12" type="primary">dapA</name>
    <name evidence="14" type="ORF">ACFQ11_14055</name>
</gene>
<dbReference type="InterPro" id="IPR013785">
    <property type="entry name" value="Aldolase_TIM"/>
</dbReference>
<evidence type="ECO:0000256" key="11">
    <source>
        <dbReference type="ARBA" id="ARBA00047836"/>
    </source>
</evidence>
<evidence type="ECO:0000313" key="15">
    <source>
        <dbReference type="Proteomes" id="UP001596972"/>
    </source>
</evidence>
<dbReference type="PIRSF" id="PIRSF001365">
    <property type="entry name" value="DHDPS"/>
    <property type="match status" value="1"/>
</dbReference>
<dbReference type="PANTHER" id="PTHR12128:SF66">
    <property type="entry name" value="4-HYDROXY-2-OXOGLUTARATE ALDOLASE, MITOCHONDRIAL"/>
    <property type="match status" value="1"/>
</dbReference>
<dbReference type="SMART" id="SM01130">
    <property type="entry name" value="DHDPS"/>
    <property type="match status" value="1"/>
</dbReference>
<keyword evidence="10 12" id="KW-0704">Schiff base</keyword>
<keyword evidence="15" id="KW-1185">Reference proteome</keyword>
<comment type="subunit">
    <text evidence="12">Homotetramer; dimer of dimers.</text>
</comment>
<comment type="catalytic activity">
    <reaction evidence="11 12">
        <text>L-aspartate 4-semialdehyde + pyruvate = (2S,4S)-4-hydroxy-2,3,4,5-tetrahydrodipicolinate + H2O + H(+)</text>
        <dbReference type="Rhea" id="RHEA:34171"/>
        <dbReference type="ChEBI" id="CHEBI:15361"/>
        <dbReference type="ChEBI" id="CHEBI:15377"/>
        <dbReference type="ChEBI" id="CHEBI:15378"/>
        <dbReference type="ChEBI" id="CHEBI:67139"/>
        <dbReference type="ChEBI" id="CHEBI:537519"/>
        <dbReference type="EC" id="4.3.3.7"/>
    </reaction>
</comment>
<dbReference type="EMBL" id="JBHTJA010000022">
    <property type="protein sequence ID" value="MFD0901519.1"/>
    <property type="molecule type" value="Genomic_DNA"/>
</dbReference>
<keyword evidence="8 12" id="KW-0457">Lysine biosynthesis</keyword>
<dbReference type="Pfam" id="PF00701">
    <property type="entry name" value="DHDPS"/>
    <property type="match status" value="1"/>
</dbReference>
<evidence type="ECO:0000256" key="1">
    <source>
        <dbReference type="ARBA" id="ARBA00003294"/>
    </source>
</evidence>
<keyword evidence="7 12" id="KW-0220">Diaminopimelate biosynthesis</keyword>
<feature type="site" description="Part of a proton relay during catalysis" evidence="12">
    <location>
        <position position="45"/>
    </location>
</feature>
<dbReference type="Gene3D" id="3.20.20.70">
    <property type="entry name" value="Aldolase class I"/>
    <property type="match status" value="1"/>
</dbReference>
<evidence type="ECO:0000313" key="14">
    <source>
        <dbReference type="EMBL" id="MFD0901519.1"/>
    </source>
</evidence>
<comment type="similarity">
    <text evidence="3 12 13">Belongs to the DapA family.</text>
</comment>
<comment type="caution">
    <text evidence="14">The sequence shown here is derived from an EMBL/GenBank/DDBJ whole genome shotgun (WGS) entry which is preliminary data.</text>
</comment>
<dbReference type="InterPro" id="IPR020624">
    <property type="entry name" value="Schiff_base-form_aldolases_CS"/>
</dbReference>
<evidence type="ECO:0000256" key="12">
    <source>
        <dbReference type="HAMAP-Rule" id="MF_00418"/>
    </source>
</evidence>
<keyword evidence="9 12" id="KW-0456">Lyase</keyword>
<evidence type="ECO:0000256" key="9">
    <source>
        <dbReference type="ARBA" id="ARBA00023239"/>
    </source>
</evidence>
<feature type="site" description="Part of a proton relay during catalysis" evidence="12">
    <location>
        <position position="107"/>
    </location>
</feature>
<evidence type="ECO:0000256" key="2">
    <source>
        <dbReference type="ARBA" id="ARBA00005120"/>
    </source>
</evidence>
<feature type="binding site" evidence="12">
    <location>
        <position position="201"/>
    </location>
    <ligand>
        <name>pyruvate</name>
        <dbReference type="ChEBI" id="CHEBI:15361"/>
    </ligand>
</feature>
<comment type="function">
    <text evidence="1 12">Catalyzes the condensation of (S)-aspartate-beta-semialdehyde [(S)-ASA] and pyruvate to 4-hydroxy-tetrahydrodipicolinate (HTPA).</text>
</comment>
<accession>A0ABW3EMC8</accession>
<reference evidence="15" key="1">
    <citation type="journal article" date="2019" name="Int. J. Syst. Evol. Microbiol.">
        <title>The Global Catalogue of Microorganisms (GCM) 10K type strain sequencing project: providing services to taxonomists for standard genome sequencing and annotation.</title>
        <authorList>
            <consortium name="The Broad Institute Genomics Platform"/>
            <consortium name="The Broad Institute Genome Sequencing Center for Infectious Disease"/>
            <person name="Wu L."/>
            <person name="Ma J."/>
        </authorList>
    </citation>
    <scope>NUCLEOTIDE SEQUENCE [LARGE SCALE GENOMIC DNA]</scope>
    <source>
        <strain evidence="15">JCM 31202</strain>
    </source>
</reference>
<dbReference type="InterPro" id="IPR005263">
    <property type="entry name" value="DapA"/>
</dbReference>
<evidence type="ECO:0000256" key="7">
    <source>
        <dbReference type="ARBA" id="ARBA00022915"/>
    </source>
</evidence>
<keyword evidence="6 12" id="KW-0028">Amino-acid biosynthesis</keyword>
<evidence type="ECO:0000256" key="8">
    <source>
        <dbReference type="ARBA" id="ARBA00023154"/>
    </source>
</evidence>
<feature type="active site" description="Proton donor/acceptor" evidence="12">
    <location>
        <position position="133"/>
    </location>
</feature>
<sequence length="281" mass="29131">MIVFRGVFASLVTPFAGGEVDEGSLERLAARCLDGGAAGLVALGTTGEAALLTPDERIRVLSVCRTVCDEYGVPLIAGAGAMGTAAAIAEARESFLADALLVVVPYYLRPSDDGVVEHFAAVASSVKMPVIAYNVPYRTGKRLAAETLLRVLDVVAGIKHCPGAIDDDTLALLAADTGKPVLAGDDAYLYPMMRLGASGGVTASACLAPGAFAELARSWDERGRELHGALLPLVDALFAEPSPSVLKACLAELGVIDDPAVRAPLRAPRPENVERALKALP</sequence>
<organism evidence="14 15">
    <name type="scientific">Actinomadura sediminis</name>
    <dbReference type="NCBI Taxonomy" id="1038904"/>
    <lineage>
        <taxon>Bacteria</taxon>
        <taxon>Bacillati</taxon>
        <taxon>Actinomycetota</taxon>
        <taxon>Actinomycetes</taxon>
        <taxon>Streptosporangiales</taxon>
        <taxon>Thermomonosporaceae</taxon>
        <taxon>Actinomadura</taxon>
    </lineage>
</organism>
<feature type="active site" description="Schiff-base intermediate with substrate" evidence="12">
    <location>
        <position position="159"/>
    </location>
</feature>
<dbReference type="PRINTS" id="PR00146">
    <property type="entry name" value="DHPICSNTHASE"/>
</dbReference>
<comment type="pathway">
    <text evidence="2 12">Amino-acid biosynthesis; L-lysine biosynthesis via DAP pathway; (S)-tetrahydrodipicolinate from L-aspartate: step 3/4.</text>
</comment>
<dbReference type="RefSeq" id="WP_378298736.1">
    <property type="nucleotide sequence ID" value="NZ_JBHTJA010000022.1"/>
</dbReference>
<protein>
    <recommendedName>
        <fullName evidence="4 12">4-hydroxy-tetrahydrodipicolinate synthase</fullName>
        <shortName evidence="12">HTPA synthase</shortName>
        <ecNumber evidence="4 12">4.3.3.7</ecNumber>
    </recommendedName>
</protein>
<dbReference type="EC" id="4.3.3.7" evidence="4 12"/>
<proteinExistence type="inferred from homology"/>
<dbReference type="PANTHER" id="PTHR12128">
    <property type="entry name" value="DIHYDRODIPICOLINATE SYNTHASE"/>
    <property type="match status" value="1"/>
</dbReference>
<evidence type="ECO:0000256" key="4">
    <source>
        <dbReference type="ARBA" id="ARBA00012086"/>
    </source>
</evidence>
<dbReference type="InterPro" id="IPR002220">
    <property type="entry name" value="DapA-like"/>
</dbReference>
<dbReference type="Proteomes" id="UP001596972">
    <property type="component" value="Unassembled WGS sequence"/>
</dbReference>